<dbReference type="OrthoDB" id="5297460at2"/>
<dbReference type="Proteomes" id="UP000192342">
    <property type="component" value="Unassembled WGS sequence"/>
</dbReference>
<dbReference type="STRING" id="1317117.ATO7_16045"/>
<feature type="signal peptide" evidence="1">
    <location>
        <begin position="1"/>
        <end position="18"/>
    </location>
</feature>
<feature type="chain" id="PRO_5013141380" description="Lipoprotein" evidence="1">
    <location>
        <begin position="19"/>
        <end position="92"/>
    </location>
</feature>
<evidence type="ECO:0000313" key="2">
    <source>
        <dbReference type="EMBL" id="ORE85011.1"/>
    </source>
</evidence>
<dbReference type="AlphaFoldDB" id="A0A1Y1S9X5"/>
<accession>A0A1Y1S9X5</accession>
<gene>
    <name evidence="2" type="ORF">ATO7_16045</name>
</gene>
<keyword evidence="3" id="KW-1185">Reference proteome</keyword>
<protein>
    <recommendedName>
        <fullName evidence="4">Lipoprotein</fullName>
    </recommendedName>
</protein>
<comment type="caution">
    <text evidence="2">The sequence shown here is derived from an EMBL/GenBank/DDBJ whole genome shotgun (WGS) entry which is preliminary data.</text>
</comment>
<sequence length="92" mass="10512">MRIFLPLLLLLVSNLAEAAYCNSNWRVGQKVLRVGDDAGRALQAIDRVRHRYDWVRGPSGKTWMLRESGYNSRTVRISVKNGHLTQICQISD</sequence>
<dbReference type="RefSeq" id="WP_083563461.1">
    <property type="nucleotide sequence ID" value="NZ_AQQV01000006.1"/>
</dbReference>
<proteinExistence type="predicted"/>
<evidence type="ECO:0008006" key="4">
    <source>
        <dbReference type="Google" id="ProtNLM"/>
    </source>
</evidence>
<keyword evidence="1" id="KW-0732">Signal</keyword>
<organism evidence="2 3">
    <name type="scientific">Oceanococcus atlanticus</name>
    <dbReference type="NCBI Taxonomy" id="1317117"/>
    <lineage>
        <taxon>Bacteria</taxon>
        <taxon>Pseudomonadati</taxon>
        <taxon>Pseudomonadota</taxon>
        <taxon>Gammaproteobacteria</taxon>
        <taxon>Chromatiales</taxon>
        <taxon>Oceanococcaceae</taxon>
        <taxon>Oceanococcus</taxon>
    </lineage>
</organism>
<reference evidence="2 3" key="1">
    <citation type="submission" date="2013-04" db="EMBL/GenBank/DDBJ databases">
        <title>Oceanococcus atlanticus 22II-S10r2 Genome Sequencing.</title>
        <authorList>
            <person name="Lai Q."/>
            <person name="Li G."/>
            <person name="Shao Z."/>
        </authorList>
    </citation>
    <scope>NUCLEOTIDE SEQUENCE [LARGE SCALE GENOMIC DNA]</scope>
    <source>
        <strain evidence="2 3">22II-S10r2</strain>
    </source>
</reference>
<evidence type="ECO:0000313" key="3">
    <source>
        <dbReference type="Proteomes" id="UP000192342"/>
    </source>
</evidence>
<name>A0A1Y1S9X5_9GAMM</name>
<dbReference type="EMBL" id="AQQV01000006">
    <property type="protein sequence ID" value="ORE85011.1"/>
    <property type="molecule type" value="Genomic_DNA"/>
</dbReference>
<evidence type="ECO:0000256" key="1">
    <source>
        <dbReference type="SAM" id="SignalP"/>
    </source>
</evidence>